<keyword evidence="3" id="KW-1185">Reference proteome</keyword>
<dbReference type="Proteomes" id="UP000644548">
    <property type="component" value="Unassembled WGS sequence"/>
</dbReference>
<evidence type="ECO:0000313" key="2">
    <source>
        <dbReference type="EMBL" id="GGR96378.1"/>
    </source>
</evidence>
<comment type="caution">
    <text evidence="2">The sequence shown here is derived from an EMBL/GenBank/DDBJ whole genome shotgun (WGS) entry which is preliminary data.</text>
</comment>
<organism evidence="2 3">
    <name type="scientific">Deinococcus sedimenti</name>
    <dbReference type="NCBI Taxonomy" id="1867090"/>
    <lineage>
        <taxon>Bacteria</taxon>
        <taxon>Thermotogati</taxon>
        <taxon>Deinococcota</taxon>
        <taxon>Deinococci</taxon>
        <taxon>Deinococcales</taxon>
        <taxon>Deinococcaceae</taxon>
        <taxon>Deinococcus</taxon>
    </lineage>
</organism>
<reference evidence="3" key="1">
    <citation type="journal article" date="2019" name="Int. J. Syst. Evol. Microbiol.">
        <title>The Global Catalogue of Microorganisms (GCM) 10K type strain sequencing project: providing services to taxonomists for standard genome sequencing and annotation.</title>
        <authorList>
            <consortium name="The Broad Institute Genomics Platform"/>
            <consortium name="The Broad Institute Genome Sequencing Center for Infectious Disease"/>
            <person name="Wu L."/>
            <person name="Ma J."/>
        </authorList>
    </citation>
    <scope>NUCLEOTIDE SEQUENCE [LARGE SCALE GENOMIC DNA]</scope>
    <source>
        <strain evidence="3">JCM 31405</strain>
    </source>
</reference>
<sequence>MPDQPVSPAGPRRSRFLIPTLAVLVWLGVGLWQRTQVGTAVPDALLAELPLTVAVFAATFVWQRRRRR</sequence>
<evidence type="ECO:0000256" key="1">
    <source>
        <dbReference type="SAM" id="Phobius"/>
    </source>
</evidence>
<dbReference type="RefSeq" id="WP_189073415.1">
    <property type="nucleotide sequence ID" value="NZ_BMQN01000005.1"/>
</dbReference>
<name>A0ABQ2S495_9DEIO</name>
<evidence type="ECO:0000313" key="3">
    <source>
        <dbReference type="Proteomes" id="UP000644548"/>
    </source>
</evidence>
<dbReference type="EMBL" id="BMQN01000005">
    <property type="protein sequence ID" value="GGR96378.1"/>
    <property type="molecule type" value="Genomic_DNA"/>
</dbReference>
<gene>
    <name evidence="2" type="ORF">GCM10008960_24000</name>
</gene>
<feature type="transmembrane region" description="Helical" evidence="1">
    <location>
        <begin position="16"/>
        <end position="32"/>
    </location>
</feature>
<feature type="transmembrane region" description="Helical" evidence="1">
    <location>
        <begin position="44"/>
        <end position="62"/>
    </location>
</feature>
<keyword evidence="1" id="KW-0812">Transmembrane</keyword>
<proteinExistence type="predicted"/>
<keyword evidence="1" id="KW-0472">Membrane</keyword>
<keyword evidence="1" id="KW-1133">Transmembrane helix</keyword>
<protein>
    <submittedName>
        <fullName evidence="2">Uncharacterized protein</fullName>
    </submittedName>
</protein>
<accession>A0ABQ2S495</accession>